<evidence type="ECO:0000313" key="2">
    <source>
        <dbReference type="EMBL" id="CFR77524.1"/>
    </source>
</evidence>
<protein>
    <submittedName>
        <fullName evidence="2">Uncharacterized protein</fullName>
    </submittedName>
</protein>
<name>A0A654TZT4_MYCTX</name>
<evidence type="ECO:0000256" key="1">
    <source>
        <dbReference type="SAM" id="MobiDB-lite"/>
    </source>
</evidence>
<organism evidence="2 3">
    <name type="scientific">Mycobacterium tuberculosis</name>
    <dbReference type="NCBI Taxonomy" id="1773"/>
    <lineage>
        <taxon>Bacteria</taxon>
        <taxon>Bacillati</taxon>
        <taxon>Actinomycetota</taxon>
        <taxon>Actinomycetes</taxon>
        <taxon>Mycobacteriales</taxon>
        <taxon>Mycobacteriaceae</taxon>
        <taxon>Mycobacterium</taxon>
        <taxon>Mycobacterium tuberculosis complex</taxon>
    </lineage>
</organism>
<sequence length="74" mass="7941">MLEQPPSGLVAHQRSVHADIRILLLPAGEAFSEDLSLSLLALSPIHPQNRKHPQIGPGVQRHQVHPSAGGFVEG</sequence>
<gene>
    <name evidence="2" type="ORF">ERS007657_01581</name>
</gene>
<evidence type="ECO:0000313" key="3">
    <source>
        <dbReference type="Proteomes" id="UP000046680"/>
    </source>
</evidence>
<proteinExistence type="predicted"/>
<dbReference type="AlphaFoldDB" id="A0A654TZT4"/>
<feature type="region of interest" description="Disordered" evidence="1">
    <location>
        <begin position="48"/>
        <end position="74"/>
    </location>
</feature>
<reference evidence="2 3" key="1">
    <citation type="submission" date="2015-03" db="EMBL/GenBank/DDBJ databases">
        <authorList>
            <consortium name="Pathogen Informatics"/>
        </authorList>
    </citation>
    <scope>NUCLEOTIDE SEQUENCE [LARGE SCALE GENOMIC DNA]</scope>
    <source>
        <strain evidence="2 3">C09601061</strain>
    </source>
</reference>
<dbReference type="Proteomes" id="UP000046680">
    <property type="component" value="Unassembled WGS sequence"/>
</dbReference>
<accession>A0A654TZT4</accession>
<dbReference type="EMBL" id="CGCX01000503">
    <property type="protein sequence ID" value="CFR77524.1"/>
    <property type="molecule type" value="Genomic_DNA"/>
</dbReference>